<name>A0A4Y2TVP9_ARAVE</name>
<sequence length="101" mass="11523">MEFDELLNESIHFFINAPFTSWMDLREGREGALILLRESNIFRKFSLETRNGNSFGESHTFKMIINQVFSLGHKPHIPSKGLRGRQIILAQGAEIHQNGPG</sequence>
<dbReference type="EMBL" id="BGPR01031536">
    <property type="protein sequence ID" value="GBO04679.1"/>
    <property type="molecule type" value="Genomic_DNA"/>
</dbReference>
<protein>
    <submittedName>
        <fullName evidence="1">Uncharacterized protein</fullName>
    </submittedName>
</protein>
<gene>
    <name evidence="1" type="ORF">AVEN_165477_1</name>
</gene>
<dbReference type="AlphaFoldDB" id="A0A4Y2TVP9"/>
<accession>A0A4Y2TVP9</accession>
<dbReference type="Proteomes" id="UP000499080">
    <property type="component" value="Unassembled WGS sequence"/>
</dbReference>
<evidence type="ECO:0000313" key="1">
    <source>
        <dbReference type="EMBL" id="GBO04679.1"/>
    </source>
</evidence>
<evidence type="ECO:0000313" key="2">
    <source>
        <dbReference type="Proteomes" id="UP000499080"/>
    </source>
</evidence>
<proteinExistence type="predicted"/>
<comment type="caution">
    <text evidence="1">The sequence shown here is derived from an EMBL/GenBank/DDBJ whole genome shotgun (WGS) entry which is preliminary data.</text>
</comment>
<keyword evidence="2" id="KW-1185">Reference proteome</keyword>
<organism evidence="1 2">
    <name type="scientific">Araneus ventricosus</name>
    <name type="common">Orbweaver spider</name>
    <name type="synonym">Epeira ventricosa</name>
    <dbReference type="NCBI Taxonomy" id="182803"/>
    <lineage>
        <taxon>Eukaryota</taxon>
        <taxon>Metazoa</taxon>
        <taxon>Ecdysozoa</taxon>
        <taxon>Arthropoda</taxon>
        <taxon>Chelicerata</taxon>
        <taxon>Arachnida</taxon>
        <taxon>Araneae</taxon>
        <taxon>Araneomorphae</taxon>
        <taxon>Entelegynae</taxon>
        <taxon>Araneoidea</taxon>
        <taxon>Araneidae</taxon>
        <taxon>Araneus</taxon>
    </lineage>
</organism>
<reference evidence="1 2" key="1">
    <citation type="journal article" date="2019" name="Sci. Rep.">
        <title>Orb-weaving spider Araneus ventricosus genome elucidates the spidroin gene catalogue.</title>
        <authorList>
            <person name="Kono N."/>
            <person name="Nakamura H."/>
            <person name="Ohtoshi R."/>
            <person name="Moran D.A.P."/>
            <person name="Shinohara A."/>
            <person name="Yoshida Y."/>
            <person name="Fujiwara M."/>
            <person name="Mori M."/>
            <person name="Tomita M."/>
            <person name="Arakawa K."/>
        </authorList>
    </citation>
    <scope>NUCLEOTIDE SEQUENCE [LARGE SCALE GENOMIC DNA]</scope>
</reference>